<dbReference type="CDD" id="cd07185">
    <property type="entry name" value="OmpA_C-like"/>
    <property type="match status" value="1"/>
</dbReference>
<evidence type="ECO:0000256" key="4">
    <source>
        <dbReference type="PROSITE-ProRule" id="PRU00473"/>
    </source>
</evidence>
<gene>
    <name evidence="7" type="ORF">ACFFUT_14015</name>
</gene>
<reference evidence="7 8" key="1">
    <citation type="submission" date="2024-09" db="EMBL/GenBank/DDBJ databases">
        <authorList>
            <person name="Sun Q."/>
            <person name="Mori K."/>
        </authorList>
    </citation>
    <scope>NUCLEOTIDE SEQUENCE [LARGE SCALE GENOMIC DNA]</scope>
    <source>
        <strain evidence="7 8">CECT 8726</strain>
    </source>
</reference>
<keyword evidence="3" id="KW-0998">Cell outer membrane</keyword>
<dbReference type="PANTHER" id="PTHR30329">
    <property type="entry name" value="STATOR ELEMENT OF FLAGELLAR MOTOR COMPLEX"/>
    <property type="match status" value="1"/>
</dbReference>
<sequence length="314" mass="33660">MTLRTFILATVAAVISGPGHAMTLEFTGSAVQSAEQVEPYGSYAFPLGPWSDGVIVSENAEGKITQQAWKVPAQGLTTLQLLAPLREQLTAAGFEIVFECESTVCGGFDFRFDIDVVPEPAMHVDLGDYRFLSARRLNGETPQYLSLLVSRSGDTGFVQFMHVGAENAAAPQFVASAETPAPLAAGRIHSALGEMLEQEGYVVLEDLNFETGSSELDEGDYVTLVALAEYLNAHRDKTIALVGHTDAEGSLAGNVALSKRRASSVLQHLVSNYGVDSAQMSAEGMGFLSPRATNLTEDGRTQNRRVEVILTSIE</sequence>
<evidence type="ECO:0000256" key="1">
    <source>
        <dbReference type="ARBA" id="ARBA00004442"/>
    </source>
</evidence>
<evidence type="ECO:0000259" key="6">
    <source>
        <dbReference type="PROSITE" id="PS51123"/>
    </source>
</evidence>
<keyword evidence="2 4" id="KW-0472">Membrane</keyword>
<dbReference type="RefSeq" id="WP_213887090.1">
    <property type="nucleotide sequence ID" value="NZ_JAGFNU010000001.1"/>
</dbReference>
<dbReference type="InterPro" id="IPR050330">
    <property type="entry name" value="Bact_OuterMem_StrucFunc"/>
</dbReference>
<dbReference type="Proteomes" id="UP001589683">
    <property type="component" value="Unassembled WGS sequence"/>
</dbReference>
<comment type="subcellular location">
    <subcellularLocation>
        <location evidence="1">Cell outer membrane</location>
    </subcellularLocation>
</comment>
<dbReference type="Pfam" id="PF00691">
    <property type="entry name" value="OmpA"/>
    <property type="match status" value="1"/>
</dbReference>
<comment type="caution">
    <text evidence="7">The sequence shown here is derived from an EMBL/GenBank/DDBJ whole genome shotgun (WGS) entry which is preliminary data.</text>
</comment>
<dbReference type="PROSITE" id="PS51123">
    <property type="entry name" value="OMPA_2"/>
    <property type="match status" value="1"/>
</dbReference>
<dbReference type="EMBL" id="JBHMEA010000044">
    <property type="protein sequence ID" value="MFB9232904.1"/>
    <property type="molecule type" value="Genomic_DNA"/>
</dbReference>
<organism evidence="7 8">
    <name type="scientific">Pseudohalocynthiibacter aestuariivivens</name>
    <dbReference type="NCBI Taxonomy" id="1591409"/>
    <lineage>
        <taxon>Bacteria</taxon>
        <taxon>Pseudomonadati</taxon>
        <taxon>Pseudomonadota</taxon>
        <taxon>Alphaproteobacteria</taxon>
        <taxon>Rhodobacterales</taxon>
        <taxon>Paracoccaceae</taxon>
        <taxon>Pseudohalocynthiibacter</taxon>
    </lineage>
</organism>
<keyword evidence="5" id="KW-0732">Signal</keyword>
<keyword evidence="8" id="KW-1185">Reference proteome</keyword>
<evidence type="ECO:0000313" key="8">
    <source>
        <dbReference type="Proteomes" id="UP001589683"/>
    </source>
</evidence>
<evidence type="ECO:0000313" key="7">
    <source>
        <dbReference type="EMBL" id="MFB9232904.1"/>
    </source>
</evidence>
<evidence type="ECO:0000256" key="2">
    <source>
        <dbReference type="ARBA" id="ARBA00023136"/>
    </source>
</evidence>
<dbReference type="InterPro" id="IPR006665">
    <property type="entry name" value="OmpA-like"/>
</dbReference>
<dbReference type="Gene3D" id="3.30.1330.60">
    <property type="entry name" value="OmpA-like domain"/>
    <property type="match status" value="1"/>
</dbReference>
<feature type="chain" id="PRO_5046987649" evidence="5">
    <location>
        <begin position="22"/>
        <end position="314"/>
    </location>
</feature>
<dbReference type="InterPro" id="IPR006664">
    <property type="entry name" value="OMP_bac"/>
</dbReference>
<dbReference type="PANTHER" id="PTHR30329:SF21">
    <property type="entry name" value="LIPOPROTEIN YIAD-RELATED"/>
    <property type="match status" value="1"/>
</dbReference>
<dbReference type="SUPFAM" id="SSF103088">
    <property type="entry name" value="OmpA-like"/>
    <property type="match status" value="1"/>
</dbReference>
<feature type="domain" description="OmpA-like" evidence="6">
    <location>
        <begin position="196"/>
        <end position="314"/>
    </location>
</feature>
<evidence type="ECO:0000256" key="3">
    <source>
        <dbReference type="ARBA" id="ARBA00023237"/>
    </source>
</evidence>
<proteinExistence type="predicted"/>
<dbReference type="PRINTS" id="PR01021">
    <property type="entry name" value="OMPADOMAIN"/>
</dbReference>
<accession>A0ABV5JHF8</accession>
<evidence type="ECO:0000256" key="5">
    <source>
        <dbReference type="SAM" id="SignalP"/>
    </source>
</evidence>
<feature type="signal peptide" evidence="5">
    <location>
        <begin position="1"/>
        <end position="21"/>
    </location>
</feature>
<dbReference type="InterPro" id="IPR036737">
    <property type="entry name" value="OmpA-like_sf"/>
</dbReference>
<protein>
    <submittedName>
        <fullName evidence="7">OmpA family protein</fullName>
    </submittedName>
</protein>
<name>A0ABV5JHF8_9RHOB</name>